<dbReference type="PANTHER" id="PTHR24221:SF590">
    <property type="entry name" value="COMPONENT LINKED WITH THE ASSEMBLY OF CYTOCHROME' TRANSPORT TRANSMEMBRANE ATP-BINDING PROTEIN ABC TRANSPORTER CYDD-RELATED"/>
    <property type="match status" value="1"/>
</dbReference>
<feature type="transmembrane region" description="Helical" evidence="8">
    <location>
        <begin position="21"/>
        <end position="45"/>
    </location>
</feature>
<dbReference type="InterPro" id="IPR011527">
    <property type="entry name" value="ABC1_TM_dom"/>
</dbReference>
<dbReference type="SUPFAM" id="SSF90123">
    <property type="entry name" value="ABC transporter transmembrane region"/>
    <property type="match status" value="1"/>
</dbReference>
<keyword evidence="6 8" id="KW-0472">Membrane</keyword>
<dbReference type="PROSITE" id="PS50893">
    <property type="entry name" value="ABC_TRANSPORTER_2"/>
    <property type="match status" value="1"/>
</dbReference>
<dbReference type="Gene3D" id="3.40.50.300">
    <property type="entry name" value="P-loop containing nucleotide triphosphate hydrolases"/>
    <property type="match status" value="1"/>
</dbReference>
<evidence type="ECO:0000259" key="10">
    <source>
        <dbReference type="PROSITE" id="PS50929"/>
    </source>
</evidence>
<dbReference type="SUPFAM" id="SSF52540">
    <property type="entry name" value="P-loop containing nucleoside triphosphate hydrolases"/>
    <property type="match status" value="1"/>
</dbReference>
<dbReference type="NCBIfam" id="TIGR02857">
    <property type="entry name" value="CydD"/>
    <property type="match status" value="1"/>
</dbReference>
<organism evidence="11 12">
    <name type="scientific">Rarobacter faecitabidus</name>
    <dbReference type="NCBI Taxonomy" id="13243"/>
    <lineage>
        <taxon>Bacteria</taxon>
        <taxon>Bacillati</taxon>
        <taxon>Actinomycetota</taxon>
        <taxon>Actinomycetes</taxon>
        <taxon>Micrococcales</taxon>
        <taxon>Rarobacteraceae</taxon>
        <taxon>Rarobacter</taxon>
    </lineage>
</organism>
<feature type="transmembrane region" description="Helical" evidence="8">
    <location>
        <begin position="135"/>
        <end position="154"/>
    </location>
</feature>
<keyword evidence="2 8" id="KW-0812">Transmembrane</keyword>
<evidence type="ECO:0000256" key="1">
    <source>
        <dbReference type="ARBA" id="ARBA00004651"/>
    </source>
</evidence>
<dbReference type="SMART" id="SM00382">
    <property type="entry name" value="AAA"/>
    <property type="match status" value="1"/>
</dbReference>
<feature type="domain" description="ABC transmembrane type-1" evidence="10">
    <location>
        <begin position="20"/>
        <end position="303"/>
    </location>
</feature>
<evidence type="ECO:0000313" key="11">
    <source>
        <dbReference type="EMBL" id="TQL64098.1"/>
    </source>
</evidence>
<dbReference type="InterPro" id="IPR014216">
    <property type="entry name" value="ABC_transptr_CydD"/>
</dbReference>
<dbReference type="GO" id="GO:0005886">
    <property type="term" value="C:plasma membrane"/>
    <property type="evidence" value="ECO:0007669"/>
    <property type="project" value="UniProtKB-SubCell"/>
</dbReference>
<feature type="region of interest" description="Disordered" evidence="7">
    <location>
        <begin position="325"/>
        <end position="355"/>
    </location>
</feature>
<evidence type="ECO:0000256" key="8">
    <source>
        <dbReference type="SAM" id="Phobius"/>
    </source>
</evidence>
<comment type="caution">
    <text evidence="11">The sequence shown here is derived from an EMBL/GenBank/DDBJ whole genome shotgun (WGS) entry which is preliminary data.</text>
</comment>
<comment type="subcellular location">
    <subcellularLocation>
        <location evidence="1">Cell membrane</location>
        <topology evidence="1">Multi-pass membrane protein</topology>
    </subcellularLocation>
</comment>
<dbReference type="InterPro" id="IPR017871">
    <property type="entry name" value="ABC_transporter-like_CS"/>
</dbReference>
<gene>
    <name evidence="11" type="ORF">FB461_0583</name>
</gene>
<evidence type="ECO:0000256" key="2">
    <source>
        <dbReference type="ARBA" id="ARBA00022692"/>
    </source>
</evidence>
<dbReference type="GO" id="GO:0042883">
    <property type="term" value="P:cysteine transport"/>
    <property type="evidence" value="ECO:0007669"/>
    <property type="project" value="InterPro"/>
</dbReference>
<keyword evidence="3" id="KW-0547">Nucleotide-binding</keyword>
<dbReference type="PROSITE" id="PS00211">
    <property type="entry name" value="ABC_TRANSPORTER_1"/>
    <property type="match status" value="1"/>
</dbReference>
<feature type="transmembrane region" description="Helical" evidence="8">
    <location>
        <begin position="160"/>
        <end position="181"/>
    </location>
</feature>
<dbReference type="CDD" id="cd03228">
    <property type="entry name" value="ABCC_MRP_Like"/>
    <property type="match status" value="1"/>
</dbReference>
<dbReference type="InterPro" id="IPR003439">
    <property type="entry name" value="ABC_transporter-like_ATP-bd"/>
</dbReference>
<name>A0A542ZUR2_RARFA</name>
<dbReference type="Pfam" id="PF00005">
    <property type="entry name" value="ABC_tran"/>
    <property type="match status" value="1"/>
</dbReference>
<dbReference type="OrthoDB" id="9806127at2"/>
<evidence type="ECO:0000259" key="9">
    <source>
        <dbReference type="PROSITE" id="PS50893"/>
    </source>
</evidence>
<reference evidence="11 12" key="1">
    <citation type="submission" date="2019-06" db="EMBL/GenBank/DDBJ databases">
        <title>Sequencing the genomes of 1000 actinobacteria strains.</title>
        <authorList>
            <person name="Klenk H.-P."/>
        </authorList>
    </citation>
    <scope>NUCLEOTIDE SEQUENCE [LARGE SCALE GENOMIC DNA]</scope>
    <source>
        <strain evidence="11 12">DSM 4813</strain>
    </source>
</reference>
<keyword evidence="4 11" id="KW-0067">ATP-binding</keyword>
<dbReference type="PROSITE" id="PS50929">
    <property type="entry name" value="ABC_TM1F"/>
    <property type="match status" value="1"/>
</dbReference>
<dbReference type="PANTHER" id="PTHR24221">
    <property type="entry name" value="ATP-BINDING CASSETTE SUB-FAMILY B"/>
    <property type="match status" value="1"/>
</dbReference>
<evidence type="ECO:0000256" key="4">
    <source>
        <dbReference type="ARBA" id="ARBA00022840"/>
    </source>
</evidence>
<dbReference type="InterPro" id="IPR036640">
    <property type="entry name" value="ABC1_TM_sf"/>
</dbReference>
<dbReference type="Proteomes" id="UP000315389">
    <property type="component" value="Unassembled WGS sequence"/>
</dbReference>
<dbReference type="InterPro" id="IPR027417">
    <property type="entry name" value="P-loop_NTPase"/>
</dbReference>
<dbReference type="RefSeq" id="WP_142118789.1">
    <property type="nucleotide sequence ID" value="NZ_BAAASV010000003.1"/>
</dbReference>
<evidence type="ECO:0000256" key="5">
    <source>
        <dbReference type="ARBA" id="ARBA00022989"/>
    </source>
</evidence>
<keyword evidence="12" id="KW-1185">Reference proteome</keyword>
<dbReference type="InterPro" id="IPR003593">
    <property type="entry name" value="AAA+_ATPase"/>
</dbReference>
<feature type="transmembrane region" description="Helical" evidence="8">
    <location>
        <begin position="240"/>
        <end position="265"/>
    </location>
</feature>
<keyword evidence="5 8" id="KW-1133">Transmembrane helix</keyword>
<evidence type="ECO:0000256" key="6">
    <source>
        <dbReference type="ARBA" id="ARBA00023136"/>
    </source>
</evidence>
<protein>
    <submittedName>
        <fullName evidence="11">ATP-binding cassette subfamily C protein CydD</fullName>
    </submittedName>
</protein>
<dbReference type="CDD" id="cd18584">
    <property type="entry name" value="ABC_6TM_AarD_CydD"/>
    <property type="match status" value="1"/>
</dbReference>
<feature type="domain" description="ABC transporter" evidence="9">
    <location>
        <begin position="361"/>
        <end position="571"/>
    </location>
</feature>
<evidence type="ECO:0000256" key="7">
    <source>
        <dbReference type="SAM" id="MobiDB-lite"/>
    </source>
</evidence>
<dbReference type="Gene3D" id="1.20.1560.10">
    <property type="entry name" value="ABC transporter type 1, transmembrane domain"/>
    <property type="match status" value="1"/>
</dbReference>
<evidence type="ECO:0000256" key="3">
    <source>
        <dbReference type="ARBA" id="ARBA00022741"/>
    </source>
</evidence>
<dbReference type="AlphaFoldDB" id="A0A542ZUR2"/>
<dbReference type="Pfam" id="PF00664">
    <property type="entry name" value="ABC_membrane"/>
    <property type="match status" value="1"/>
</dbReference>
<accession>A0A542ZUR2</accession>
<dbReference type="GO" id="GO:0005524">
    <property type="term" value="F:ATP binding"/>
    <property type="evidence" value="ECO:0007669"/>
    <property type="project" value="UniProtKB-KW"/>
</dbReference>
<dbReference type="GO" id="GO:0016887">
    <property type="term" value="F:ATP hydrolysis activity"/>
    <property type="evidence" value="ECO:0007669"/>
    <property type="project" value="InterPro"/>
</dbReference>
<dbReference type="EMBL" id="VFOS01000001">
    <property type="protein sequence ID" value="TQL64098.1"/>
    <property type="molecule type" value="Genomic_DNA"/>
</dbReference>
<dbReference type="GO" id="GO:0140359">
    <property type="term" value="F:ABC-type transporter activity"/>
    <property type="evidence" value="ECO:0007669"/>
    <property type="project" value="InterPro"/>
</dbReference>
<sequence>MKPLDPRLLKVARPARSYVALTAALGAVTAALVVAQCLLIAHILAPVVGRTANLSDQLGLIGWLAAALAARVVVAYLSERYGQHAGPAVVADLRSQVVARAASLGPRWSGQGNNSEIVTLATRGLDDLQPYLTRYLPQLFLAATVTPAALLVVLDLDWVAAAIILGTLPLVPLFMWLVGVLTQTATTRRQEAMARLGAQVLDLIAGIPTLRALHREQGPAKRVRQLSDSYRRTTMGTLRIAFLSGFVLELLTTLSVALVAVAVGLRLVHGGLDLTTGLAVIMLAPEVYLPVRQIGTHFHASADGIAAVEKVFALLDTPAPDAAAQARITAEAGQEASSSPAPQAEPTGARQTSTNDQSITIALESLSVQVPGSLDFAPADLSCELRPGTITALAGANGSGKSTAVLALLGMISPTRGTIRVNGIDLADLDLDRWHERVTWLPQRAWLWPGTIADNVAAGTAASAADLDRAARLTGLDDVLRQRGGYGTLVGAGGVGLSVGQRQRVGLARALQTAAPVVVMDEPTAHLDDDLSQAIASTLQQLRDDGRTILIVTHRADLLAAADHVIEVRRG</sequence>
<feature type="transmembrane region" description="Helical" evidence="8">
    <location>
        <begin position="57"/>
        <end position="77"/>
    </location>
</feature>
<proteinExistence type="predicted"/>
<dbReference type="InterPro" id="IPR039421">
    <property type="entry name" value="Type_1_exporter"/>
</dbReference>
<evidence type="ECO:0000313" key="12">
    <source>
        <dbReference type="Proteomes" id="UP000315389"/>
    </source>
</evidence>